<dbReference type="CDD" id="cd13899">
    <property type="entry name" value="CuRO_3_Fet3p"/>
    <property type="match status" value="1"/>
</dbReference>
<feature type="coiled-coil region" evidence="6">
    <location>
        <begin position="2733"/>
        <end position="2767"/>
    </location>
</feature>
<dbReference type="InterPro" id="IPR011707">
    <property type="entry name" value="Cu-oxidase-like_N"/>
</dbReference>
<dbReference type="GO" id="GO:0007034">
    <property type="term" value="P:vacuolar transport"/>
    <property type="evidence" value="ECO:0007669"/>
    <property type="project" value="InterPro"/>
</dbReference>
<comment type="cofactor">
    <cofactor evidence="1">
        <name>Cu cation</name>
        <dbReference type="ChEBI" id="CHEBI:23378"/>
    </cofactor>
</comment>
<dbReference type="GO" id="GO:0030139">
    <property type="term" value="C:endocytic vesicle"/>
    <property type="evidence" value="ECO:0007669"/>
    <property type="project" value="TreeGrafter"/>
</dbReference>
<feature type="domain" description="LAA1-like C-terminal TPR repeats" evidence="12">
    <location>
        <begin position="1953"/>
        <end position="2098"/>
    </location>
</feature>
<dbReference type="CDD" id="cd13851">
    <property type="entry name" value="CuRO_1_Fet3p"/>
    <property type="match status" value="1"/>
</dbReference>
<dbReference type="InterPro" id="IPR040108">
    <property type="entry name" value="Laa1/Sip1/HEATR5"/>
</dbReference>
<evidence type="ECO:0000256" key="1">
    <source>
        <dbReference type="ARBA" id="ARBA00001935"/>
    </source>
</evidence>
<name>A0A8F2W1Q0_CANAR</name>
<dbReference type="Pfam" id="PF25808">
    <property type="entry name" value="TPR_LAA1_C"/>
    <property type="match status" value="1"/>
</dbReference>
<dbReference type="Pfam" id="PF07731">
    <property type="entry name" value="Cu-oxidase_2"/>
    <property type="match status" value="1"/>
</dbReference>
<sequence>MMSTNFDELISSLDKDDALKFASETYLHLTNSDPLGDEANCQEIWYKLTRLIHELCKTQSSEGETKGKSKDANSSESIKQKMSLNLIKLLSRDIVIVLEKLPNKIYDTANDLFPYLEVNDLGELSIPGKAASVVLIDLFENYPHHLTSLLNFGATVAYKLLKKCNSTNIIYLLSTVLKNASKSDIDEKMQAKLTKHLSKSILVSTISSNASTSDSNTSSILQVEYYIEALKNILILSSASHYEQLLEFSASTSSGSKLKPEAIMTQQHQFQSNMLNTQKKIFQFGFASEFPQIRSATAQFLAHLLHNFVDTGKFTAIDYIVESYPLPVVGLLNNEASHTLEIDGEIITSSREEQNVISVHNSEGIIDAALSFRNIQSGYIESLVMYLQLQQFQEWSFLSNKVCSIFDTILLKFAALNNSENAPNSEWSIVLSHWKIVIDFLLKESGAPVHELVAQYIVHRFSTTAGQYSRADSQTIHATQGKKQDSKIFGFKSTKKSKTKGDGSISINPYTNPYQLSLLLVVVDYLVPYAIDFNSLDDQTLALKNEDGDSAHINDDEKSDSADDDEAVPSKGNDYICELLVSLLVNKLEQTRNHATSSLLHYASINKSQSNSLILRLFHSVTSELSNSELQRDASSTERNVSPYVLTRLLSNSLALSSLLKQADSTILQNSTIAKILSFCTQNLKHGGNTSKRFLSNAACWIIMASLVTFSETSEFVKLNSSQFLVFWKNLLTSQLVSADLGSTSDASHVNEIMNNLMLRSLSLLCLHNYIDSIASTADIPSQLQFLLVKSYNYLTYLESTFEDVGAITAFNSHSFNESNFNPNSIGNLIFSTYHTSKLLPAKHRLASLILYNKKVVLQGFIKLAPTLKRDVNSSLVVFLTRVFADVKCFSRLLTNDPSKERSKSRKHKGALHRAAHRNHTLIKLQDDYNYEFGVTSKFASLGCPDEMSLTKDSINTNSYSSSKWEPTFLSWPSWFEQRVMQGSVFAYNQDPASFLLTGTRDQTYCAKSILRSIVDFSIELFQYVFPNLTFKIQFSLLEQLRSSLSQKTVDPMRKLAIQVNDTIALNGLLRYINESKSIVDSEILDAILTTVETINFSNISLDNFNAETVGMVCKMLPNDDVERIIARYINEIVSQTDPLVRGRMLLFLSAIFKHSHRGFSDVLDVILQLMRDPNPVMAYYSSSAAVVLLENSLGNSYLVKQLISLIHCNILNDSFGLHFENELMETQRLCYHVQANYSKIMCFGITSLGPALKSCDDNLKQAFTDLLVYFANGIGNCDSDECVNVTKDVLSAFQQILIFDSSFTPRFSAWFHRQAVDVIKANMKLGIGVVSPTFPSAESIFPVSTSIELYDLGFSSILEMTKVGIPTLNKENVNLAWIAMEINPTNSLMELIDYWVDSHPEKDWFSQVNALFKSSAKRLTGPFLEQTYQLKLLPLTQRRKKKNSNSIDMKDDEVKNIVNEDADSEDKNEPITWEFRSFLYDVMIHIMNAARRNSKLASSLTSKIQEIVRMSFLGTTSPITAIQLKGIELLDSTLSLFGQLQDPLYPGISILEQQQAQIISAVVPCFGPHSNTEVIVNAISQRILKTLVCLLEEISSNKFIKFTYLEAMSEFNRKAIQLSILNCWAVVKINFEESTQEANEQFASILTKYSDLLVSLWILALKDLSTLRYCQPSSKEIPLYGDCWLNFVEVLTIELESNSTKITELLQDDSSDFFFVLFCQCAEALIKSLDTPRVLSSMKRLVSIPTLVSSLIADDIFGEVIDLLDRLILVEEPTEAKIEVIEIALTLSRGCVKEVDGSDSSTKLFELLRIAMLPLFSNFPFLRDDYDPEEITHQMTLKKCNSASSLLILRKSLSAVVQMLSNFDGQSKASLCSCLFYLFAKFYEHNDDNLIGVILPYLKLVMNELGKDKSTVLSSFFTLLKSQGFFDTSKGRNNQVITIILLITNSDITLDEQEAEYLANAILGLISDTEFASAGVSAVKSLLKDTKSPLESSVVRNLMSKMVKQLANGDEKSTVDPLLAFEIVCVFSVSDSIQSDLERAVSLYAMLLPLFVKHDNAGIVNEDYLHGKTVLLLNRNPEAFKRVVNEYLDEEQKKHTEMHALSKTHEFHFNASLIKKNPDGVRERDVIAINGQWPLPIIRVTRHDRVIIHLTNEMPDRNTSLHFHGLFMNGTNAMDGPEHVTQCPIPPGHTFTYNFTVDDQAGTYWYHSHSGSQYSDGLRGMFIIEEESRDLYPFTFDEEVPLTVCDWYHAQSSDIMSQFLSRYNPTGAEPIPQNSLFNDTRNVTWNVEPDKTYFLRIVNMGMFVSQYLYIENHTFTIVEVDGVYVEPVETESLYITVAQRYGVLLKTKKDVGNEVFRFVNVLDEPMLDLIPDDLQIISTNYLQYGRGRPDKPAPLANGKGKFDMLVQFLDPYDDIKLVPASKRPLYEDFDVQIVLNFTMDNLGDGVNYAFFNDITYTAPKVPTLFSVLSAGKFANNAAIYGSNTNTHVLQPGEVVEIVLNNMDSGKHPFHLHGHVFQTVFRSEGTDDDDNPEVYDPSNSDYEIFPKMPMQRDTVLVNPNGFIRIRFKADNPGVWFFHCHVDWHLEQGLAIVLVEDPASIQKKQAELPVSHLEACEKLNIPTKGNAAARFGDTEESWLDLTGENLQVKPLPPGFTPKGYVAIVACALAAVYGIYTIYIYGMEDVNTENAEHMVQKLYQLLGEIHYTFEFVISTVSIIMSALFEWAFGKKLTPQERLRKNQRALEKTQRELAREVTKLQNQEKTLMSEIKKSAKQGQIASAKIQAKDLVRTKNYIVKFNSMKAQLQAISLRIQSVRSNQQMGSSMRDATRVLSGMNKSMNLPQLSRIAQEFAKENDLMDQKQEFMDDAIDDAMADDEELGEDEQVDEILTKVLDEIGVDLNTSLKDTPNTINVENAQKADARVAEAIGGHNGGSEEDDLQARLDSLKK</sequence>
<protein>
    <recommendedName>
        <fullName evidence="14">AP-1 accessory protein LAA1</fullName>
    </recommendedName>
</protein>
<keyword evidence="3" id="KW-0406">Ion transport</keyword>
<organism evidence="13">
    <name type="scientific">Candidozyma auris</name>
    <name type="common">Yeast</name>
    <name type="synonym">Candida auris</name>
    <dbReference type="NCBI Taxonomy" id="498019"/>
    <lineage>
        <taxon>Eukaryota</taxon>
        <taxon>Fungi</taxon>
        <taxon>Dikarya</taxon>
        <taxon>Ascomycota</taxon>
        <taxon>Saccharomycotina</taxon>
        <taxon>Pichiomycetes</taxon>
        <taxon>Metschnikowiaceae</taxon>
        <taxon>Candidozyma</taxon>
    </lineage>
</organism>
<keyword evidence="6" id="KW-0175">Coiled coil</keyword>
<dbReference type="PROSITE" id="PS00080">
    <property type="entry name" value="MULTICOPPER_OXIDASE2"/>
    <property type="match status" value="1"/>
</dbReference>
<feature type="region of interest" description="Disordered" evidence="7">
    <location>
        <begin position="2924"/>
        <end position="2947"/>
    </location>
</feature>
<evidence type="ECO:0000259" key="12">
    <source>
        <dbReference type="Pfam" id="PF25808"/>
    </source>
</evidence>
<dbReference type="SUPFAM" id="SSF49503">
    <property type="entry name" value="Cupredoxins"/>
    <property type="match status" value="3"/>
</dbReference>
<comment type="similarity">
    <text evidence="2">Belongs to the multicopper oxidase family.</text>
</comment>
<proteinExistence type="inferred from homology"/>
<keyword evidence="8" id="KW-0812">Transmembrane</keyword>
<feature type="domain" description="Plastocyanin-like" evidence="11">
    <location>
        <begin position="2116"/>
        <end position="2228"/>
    </location>
</feature>
<gene>
    <name evidence="13" type="ORF">CA7LBN_000947</name>
</gene>
<evidence type="ECO:0000313" key="13">
    <source>
        <dbReference type="EMBL" id="QWW22201.1"/>
    </source>
</evidence>
<dbReference type="GO" id="GO:0005829">
    <property type="term" value="C:cytosol"/>
    <property type="evidence" value="ECO:0007669"/>
    <property type="project" value="GOC"/>
</dbReference>
<dbReference type="InterPro" id="IPR005024">
    <property type="entry name" value="Snf7_fam"/>
</dbReference>
<dbReference type="Pfam" id="PF00394">
    <property type="entry name" value="Cu-oxidase"/>
    <property type="match status" value="1"/>
</dbReference>
<evidence type="ECO:0000256" key="7">
    <source>
        <dbReference type="SAM" id="MobiDB-lite"/>
    </source>
</evidence>
<feature type="domain" description="Plastocyanin-like" evidence="10">
    <location>
        <begin position="2457"/>
        <end position="2598"/>
    </location>
</feature>
<dbReference type="InterPro" id="IPR044130">
    <property type="entry name" value="CuRO_2_Fet3-like"/>
</dbReference>
<keyword evidence="8" id="KW-0472">Membrane</keyword>
<dbReference type="Pfam" id="PF20210">
    <property type="entry name" value="Laa1_Sip1_HTR5"/>
    <property type="match status" value="1"/>
</dbReference>
<dbReference type="CDD" id="cd13877">
    <property type="entry name" value="CuRO_2_Fet3p_like"/>
    <property type="match status" value="1"/>
</dbReference>
<keyword evidence="8" id="KW-1133">Transmembrane helix</keyword>
<dbReference type="GO" id="GO:0006826">
    <property type="term" value="P:iron ion transport"/>
    <property type="evidence" value="ECO:0007669"/>
    <property type="project" value="UniProtKB-KW"/>
</dbReference>
<evidence type="ECO:0000256" key="3">
    <source>
        <dbReference type="ARBA" id="ARBA00022496"/>
    </source>
</evidence>
<feature type="compositionally biased region" description="Basic and acidic residues" evidence="7">
    <location>
        <begin position="547"/>
        <end position="561"/>
    </location>
</feature>
<keyword evidence="3" id="KW-0410">Iron transport</keyword>
<dbReference type="InterPro" id="IPR033138">
    <property type="entry name" value="Cu_oxidase_CS"/>
</dbReference>
<evidence type="ECO:0008006" key="14">
    <source>
        <dbReference type="Google" id="ProtNLM"/>
    </source>
</evidence>
<dbReference type="Pfam" id="PF03357">
    <property type="entry name" value="Snf7"/>
    <property type="match status" value="1"/>
</dbReference>
<dbReference type="Gene3D" id="2.60.40.420">
    <property type="entry name" value="Cupredoxins - blue copper proteins"/>
    <property type="match status" value="3"/>
</dbReference>
<feature type="compositionally biased region" description="Basic and acidic residues" evidence="7">
    <location>
        <begin position="2938"/>
        <end position="2947"/>
    </location>
</feature>
<dbReference type="GO" id="GO:0008104">
    <property type="term" value="P:intracellular protein localization"/>
    <property type="evidence" value="ECO:0007669"/>
    <property type="project" value="TreeGrafter"/>
</dbReference>
<dbReference type="GO" id="GO:0042147">
    <property type="term" value="P:retrograde transport, endosome to Golgi"/>
    <property type="evidence" value="ECO:0007669"/>
    <property type="project" value="TreeGrafter"/>
</dbReference>
<evidence type="ECO:0000259" key="10">
    <source>
        <dbReference type="Pfam" id="PF07731"/>
    </source>
</evidence>
<keyword evidence="5" id="KW-0560">Oxidoreductase</keyword>
<evidence type="ECO:0000256" key="2">
    <source>
        <dbReference type="ARBA" id="ARBA00010609"/>
    </source>
</evidence>
<evidence type="ECO:0000256" key="4">
    <source>
        <dbReference type="ARBA" id="ARBA00022723"/>
    </source>
</evidence>
<evidence type="ECO:0000259" key="9">
    <source>
        <dbReference type="Pfam" id="PF00394"/>
    </source>
</evidence>
<evidence type="ECO:0000256" key="8">
    <source>
        <dbReference type="SAM" id="Phobius"/>
    </source>
</evidence>
<dbReference type="GO" id="GO:0016020">
    <property type="term" value="C:membrane"/>
    <property type="evidence" value="ECO:0007669"/>
    <property type="project" value="TreeGrafter"/>
</dbReference>
<dbReference type="InterPro" id="IPR001117">
    <property type="entry name" value="Cu-oxidase_2nd"/>
</dbReference>
<dbReference type="Proteomes" id="UP000825438">
    <property type="component" value="Chromosome I"/>
</dbReference>
<dbReference type="InterPro" id="IPR002355">
    <property type="entry name" value="Cu_oxidase_Cu_BS"/>
</dbReference>
<dbReference type="InterPro" id="IPR008972">
    <property type="entry name" value="Cupredoxin"/>
</dbReference>
<dbReference type="GO" id="GO:0005794">
    <property type="term" value="C:Golgi apparatus"/>
    <property type="evidence" value="ECO:0007669"/>
    <property type="project" value="TreeGrafter"/>
</dbReference>
<dbReference type="SUPFAM" id="SSF48371">
    <property type="entry name" value="ARM repeat"/>
    <property type="match status" value="1"/>
</dbReference>
<keyword evidence="4" id="KW-0479">Metal-binding</keyword>
<evidence type="ECO:0000256" key="6">
    <source>
        <dbReference type="SAM" id="Coils"/>
    </source>
</evidence>
<dbReference type="InterPro" id="IPR046837">
    <property type="entry name" value="Laa1/Sip1/HEATR5-like_HEAT"/>
</dbReference>
<evidence type="ECO:0000256" key="5">
    <source>
        <dbReference type="ARBA" id="ARBA00023002"/>
    </source>
</evidence>
<dbReference type="InterPro" id="IPR011706">
    <property type="entry name" value="Cu-oxidase_C"/>
</dbReference>
<dbReference type="PROSITE" id="PS00079">
    <property type="entry name" value="MULTICOPPER_OXIDASE1"/>
    <property type="match status" value="2"/>
</dbReference>
<evidence type="ECO:0000259" key="11">
    <source>
        <dbReference type="Pfam" id="PF07732"/>
    </source>
</evidence>
<dbReference type="Gene3D" id="6.10.140.1230">
    <property type="match status" value="1"/>
</dbReference>
<feature type="domain" description="Plastocyanin-like" evidence="9">
    <location>
        <begin position="2239"/>
        <end position="2354"/>
    </location>
</feature>
<accession>A0A8F2W1Q0</accession>
<dbReference type="GO" id="GO:0005507">
    <property type="term" value="F:copper ion binding"/>
    <property type="evidence" value="ECO:0007669"/>
    <property type="project" value="InterPro"/>
</dbReference>
<reference evidence="13" key="1">
    <citation type="submission" date="2021-06" db="EMBL/GenBank/DDBJ databases">
        <title>Candida auris outbreak in lebanese hospital.</title>
        <authorList>
            <person name="Finianos M."/>
        </authorList>
    </citation>
    <scope>NUCLEOTIDE SEQUENCE</scope>
    <source>
        <strain evidence="13">CA7LBN</strain>
    </source>
</reference>
<keyword evidence="3" id="KW-0813">Transport</keyword>
<dbReference type="GO" id="GO:0006897">
    <property type="term" value="P:endocytosis"/>
    <property type="evidence" value="ECO:0007669"/>
    <property type="project" value="TreeGrafter"/>
</dbReference>
<feature type="transmembrane region" description="Helical" evidence="8">
    <location>
        <begin position="2705"/>
        <end position="2726"/>
    </location>
</feature>
<keyword evidence="3" id="KW-0408">Iron</keyword>
<dbReference type="InterPro" id="IPR057981">
    <property type="entry name" value="TPR_LAA1-like_C"/>
</dbReference>
<feature type="transmembrane region" description="Helical" evidence="8">
    <location>
        <begin position="2658"/>
        <end position="2679"/>
    </location>
</feature>
<dbReference type="EMBL" id="CP076749">
    <property type="protein sequence ID" value="QWW22201.1"/>
    <property type="molecule type" value="Genomic_DNA"/>
</dbReference>
<dbReference type="PANTHER" id="PTHR21663:SF0">
    <property type="entry name" value="HEAT REPEAT-CONTAINING PROTEIN 5B"/>
    <property type="match status" value="1"/>
</dbReference>
<dbReference type="InterPro" id="IPR016024">
    <property type="entry name" value="ARM-type_fold"/>
</dbReference>
<dbReference type="Pfam" id="PF07732">
    <property type="entry name" value="Cu-oxidase_3"/>
    <property type="match status" value="1"/>
</dbReference>
<feature type="region of interest" description="Disordered" evidence="7">
    <location>
        <begin position="547"/>
        <end position="568"/>
    </location>
</feature>
<dbReference type="GO" id="GO:0016491">
    <property type="term" value="F:oxidoreductase activity"/>
    <property type="evidence" value="ECO:0007669"/>
    <property type="project" value="UniProtKB-KW"/>
</dbReference>
<dbReference type="FunFam" id="2.60.40.420:FF:000024">
    <property type="entry name" value="FET5p Multicopper oxidase"/>
    <property type="match status" value="1"/>
</dbReference>
<dbReference type="PANTHER" id="PTHR21663">
    <property type="entry name" value="HYPOTHETICAL HEAT DOMAIN-CONTAINING"/>
    <property type="match status" value="1"/>
</dbReference>